<dbReference type="Proteomes" id="UP000076532">
    <property type="component" value="Unassembled WGS sequence"/>
</dbReference>
<evidence type="ECO:0000256" key="6">
    <source>
        <dbReference type="SAM" id="MobiDB-lite"/>
    </source>
</evidence>
<evidence type="ECO:0000256" key="2">
    <source>
        <dbReference type="ARBA" id="ARBA00022643"/>
    </source>
</evidence>
<dbReference type="GO" id="GO:0004497">
    <property type="term" value="F:monooxygenase activity"/>
    <property type="evidence" value="ECO:0007669"/>
    <property type="project" value="UniProtKB-KW"/>
</dbReference>
<evidence type="ECO:0000259" key="7">
    <source>
        <dbReference type="Pfam" id="PF00296"/>
    </source>
</evidence>
<dbReference type="InterPro" id="IPR036661">
    <property type="entry name" value="Luciferase-like_sf"/>
</dbReference>
<dbReference type="STRING" id="436010.A0A166E4P6"/>
<keyword evidence="2" id="KW-0288">FMN</keyword>
<dbReference type="SUPFAM" id="SSF51679">
    <property type="entry name" value="Bacterial luciferase-like"/>
    <property type="match status" value="1"/>
</dbReference>
<keyword evidence="4 8" id="KW-0503">Monooxygenase</keyword>
<dbReference type="PANTHER" id="PTHR30011">
    <property type="entry name" value="ALKANESULFONATE MONOOXYGENASE-RELATED"/>
    <property type="match status" value="1"/>
</dbReference>
<dbReference type="InterPro" id="IPR011251">
    <property type="entry name" value="Luciferase-like_dom"/>
</dbReference>
<protein>
    <submittedName>
        <fullName evidence="8">Monooxygenase</fullName>
    </submittedName>
</protein>
<evidence type="ECO:0000313" key="8">
    <source>
        <dbReference type="EMBL" id="KZP15390.1"/>
    </source>
</evidence>
<dbReference type="InterPro" id="IPR051260">
    <property type="entry name" value="Diverse_substr_monoxygenases"/>
</dbReference>
<evidence type="ECO:0000256" key="5">
    <source>
        <dbReference type="ARBA" id="ARBA00033748"/>
    </source>
</evidence>
<dbReference type="AlphaFoldDB" id="A0A166E4P6"/>
<dbReference type="InterPro" id="IPR016215">
    <property type="entry name" value="NTA_MOA"/>
</dbReference>
<keyword evidence="1" id="KW-0285">Flavoprotein</keyword>
<feature type="compositionally biased region" description="Basic and acidic residues" evidence="6">
    <location>
        <begin position="1"/>
        <end position="19"/>
    </location>
</feature>
<dbReference type="Pfam" id="PF00296">
    <property type="entry name" value="Bac_luciferase"/>
    <property type="match status" value="1"/>
</dbReference>
<dbReference type="NCBIfam" id="TIGR03860">
    <property type="entry name" value="FMN_nitrolo"/>
    <property type="match status" value="1"/>
</dbReference>
<accession>A0A166E4P6</accession>
<sequence>MQTYRDTFRDGDDFQHRESAPTAAGHPAQPKKRWIMNAFNMSCAGHMAPGLWKHPKDRSANYHDIENWTELSKLLEKGKFNGMFIADVLGAYDVYGDSPDGAVRTGAQFGVDDPLLVISACAAVTTNLSFGVTKSVSYEAPYTLARSFSTLDHLTKGRIAFNIVTGYLTSAAKNFGFEQQTEHDERYLRAEEYVSVLYKLWESSWRTDAVVRDRARDLYADPARVRKIHHAGKYYKVDGPSLVEPSPQRTPLIYQAGTSAAGVAFAGRHAEAVFLMGPNPKKVRVHVDNLRATAAKGGRDPQSIKMIVKLLLIVAPTDAEARAKDAELRAYASNEGAVVLFGGWLGEDLSIYSAEQDLRLVDNPAVKNIVKGYAAMHSDETRTWNRETFTDYFKLEGLGPTIVGSPQTVADRMQVWVDEGDVDGFNLSYALYPGTFEDIVELLVPELQKRGVHWKEYPTREDGRGIYAREGLYGVGQERLRDDHPGARYKWDAGEEPPALD</sequence>
<evidence type="ECO:0000256" key="4">
    <source>
        <dbReference type="ARBA" id="ARBA00023033"/>
    </source>
</evidence>
<evidence type="ECO:0000313" key="9">
    <source>
        <dbReference type="Proteomes" id="UP000076532"/>
    </source>
</evidence>
<evidence type="ECO:0000256" key="1">
    <source>
        <dbReference type="ARBA" id="ARBA00022630"/>
    </source>
</evidence>
<reference evidence="8 9" key="1">
    <citation type="journal article" date="2016" name="Mol. Biol. Evol.">
        <title>Comparative Genomics of Early-Diverging Mushroom-Forming Fungi Provides Insights into the Origins of Lignocellulose Decay Capabilities.</title>
        <authorList>
            <person name="Nagy L.G."/>
            <person name="Riley R."/>
            <person name="Tritt A."/>
            <person name="Adam C."/>
            <person name="Daum C."/>
            <person name="Floudas D."/>
            <person name="Sun H."/>
            <person name="Yadav J.S."/>
            <person name="Pangilinan J."/>
            <person name="Larsson K.H."/>
            <person name="Matsuura K."/>
            <person name="Barry K."/>
            <person name="Labutti K."/>
            <person name="Kuo R."/>
            <person name="Ohm R.A."/>
            <person name="Bhattacharya S.S."/>
            <person name="Shirouzu T."/>
            <person name="Yoshinaga Y."/>
            <person name="Martin F.M."/>
            <person name="Grigoriev I.V."/>
            <person name="Hibbett D.S."/>
        </authorList>
    </citation>
    <scope>NUCLEOTIDE SEQUENCE [LARGE SCALE GENOMIC DNA]</scope>
    <source>
        <strain evidence="8 9">CBS 109695</strain>
    </source>
</reference>
<feature type="compositionally biased region" description="Basic and acidic residues" evidence="6">
    <location>
        <begin position="480"/>
        <end position="493"/>
    </location>
</feature>
<dbReference type="GO" id="GO:0016705">
    <property type="term" value="F:oxidoreductase activity, acting on paired donors, with incorporation or reduction of molecular oxygen"/>
    <property type="evidence" value="ECO:0007669"/>
    <property type="project" value="InterPro"/>
</dbReference>
<name>A0A166E4P6_9AGAM</name>
<feature type="region of interest" description="Disordered" evidence="6">
    <location>
        <begin position="1"/>
        <end position="29"/>
    </location>
</feature>
<feature type="region of interest" description="Disordered" evidence="6">
    <location>
        <begin position="480"/>
        <end position="501"/>
    </location>
</feature>
<gene>
    <name evidence="8" type="ORF">FIBSPDRAFT_978035</name>
</gene>
<dbReference type="EMBL" id="KV417605">
    <property type="protein sequence ID" value="KZP15390.1"/>
    <property type="molecule type" value="Genomic_DNA"/>
</dbReference>
<comment type="similarity">
    <text evidence="5">Belongs to the NtaA/SnaA/DszA monooxygenase family.</text>
</comment>
<feature type="domain" description="Luciferase-like" evidence="7">
    <location>
        <begin position="54"/>
        <end position="420"/>
    </location>
</feature>
<dbReference type="Gene3D" id="3.20.20.30">
    <property type="entry name" value="Luciferase-like domain"/>
    <property type="match status" value="1"/>
</dbReference>
<keyword evidence="3" id="KW-0560">Oxidoreductase</keyword>
<keyword evidence="9" id="KW-1185">Reference proteome</keyword>
<evidence type="ECO:0000256" key="3">
    <source>
        <dbReference type="ARBA" id="ARBA00023002"/>
    </source>
</evidence>
<dbReference type="PIRSF" id="PIRSF000337">
    <property type="entry name" value="NTA_MOA"/>
    <property type="match status" value="1"/>
</dbReference>
<dbReference type="OrthoDB" id="5561043at2759"/>
<proteinExistence type="inferred from homology"/>
<organism evidence="8 9">
    <name type="scientific">Athelia psychrophila</name>
    <dbReference type="NCBI Taxonomy" id="1759441"/>
    <lineage>
        <taxon>Eukaryota</taxon>
        <taxon>Fungi</taxon>
        <taxon>Dikarya</taxon>
        <taxon>Basidiomycota</taxon>
        <taxon>Agaricomycotina</taxon>
        <taxon>Agaricomycetes</taxon>
        <taxon>Agaricomycetidae</taxon>
        <taxon>Atheliales</taxon>
        <taxon>Atheliaceae</taxon>
        <taxon>Athelia</taxon>
    </lineage>
</organism>
<dbReference type="PANTHER" id="PTHR30011:SF16">
    <property type="entry name" value="C2H2 FINGER DOMAIN TRANSCRIPTION FACTOR (EUROFUNG)-RELATED"/>
    <property type="match status" value="1"/>
</dbReference>